<evidence type="ECO:0000313" key="2">
    <source>
        <dbReference type="RefSeq" id="XP_026742903.1"/>
    </source>
</evidence>
<evidence type="ECO:0000313" key="1">
    <source>
        <dbReference type="Proteomes" id="UP000322000"/>
    </source>
</evidence>
<dbReference type="OrthoDB" id="7485577at2759"/>
<dbReference type="GeneID" id="113504685"/>
<organism evidence="1 2">
    <name type="scientific">Trichoplusia ni</name>
    <name type="common">Cabbage looper</name>
    <dbReference type="NCBI Taxonomy" id="7111"/>
    <lineage>
        <taxon>Eukaryota</taxon>
        <taxon>Metazoa</taxon>
        <taxon>Ecdysozoa</taxon>
        <taxon>Arthropoda</taxon>
        <taxon>Hexapoda</taxon>
        <taxon>Insecta</taxon>
        <taxon>Pterygota</taxon>
        <taxon>Neoptera</taxon>
        <taxon>Endopterygota</taxon>
        <taxon>Lepidoptera</taxon>
        <taxon>Glossata</taxon>
        <taxon>Ditrysia</taxon>
        <taxon>Noctuoidea</taxon>
        <taxon>Noctuidae</taxon>
        <taxon>Plusiinae</taxon>
        <taxon>Trichoplusia</taxon>
    </lineage>
</organism>
<accession>A0A7E5WQ90</accession>
<name>A0A7E5WQ90_TRINI</name>
<dbReference type="KEGG" id="tnl:113504685"/>
<proteinExistence type="predicted"/>
<gene>
    <name evidence="2" type="primary">LOC113504685</name>
</gene>
<protein>
    <submittedName>
        <fullName evidence="2">Uncharacterized protein LOC113504685</fullName>
    </submittedName>
</protein>
<keyword evidence="1" id="KW-1185">Reference proteome</keyword>
<dbReference type="Proteomes" id="UP000322000">
    <property type="component" value="Chromosome 22"/>
</dbReference>
<sequence>MNVCVVLCQVLRSCGVALECDARRAERWSPAPRVVATMRGRAARAAAAALIVCSLLTTAHASSAVIKGQRAPCSNEGEPVKLQDARLEQDWSSCFRCICKNGFVECRSGVEECGQMDDCAVVMLARVAARSARVA</sequence>
<reference evidence="2" key="1">
    <citation type="submission" date="2025-08" db="UniProtKB">
        <authorList>
            <consortium name="RefSeq"/>
        </authorList>
    </citation>
    <scope>IDENTIFICATION</scope>
</reference>
<dbReference type="Gene3D" id="6.20.200.20">
    <property type="match status" value="1"/>
</dbReference>
<dbReference type="AlphaFoldDB" id="A0A7E5WQ90"/>
<dbReference type="InParanoid" id="A0A7E5WQ90"/>
<feature type="non-terminal residue" evidence="2">
    <location>
        <position position="135"/>
    </location>
</feature>
<dbReference type="RefSeq" id="XP_026742903.1">
    <property type="nucleotide sequence ID" value="XM_026887102.1"/>
</dbReference>